<dbReference type="GO" id="GO:0016887">
    <property type="term" value="F:ATP hydrolysis activity"/>
    <property type="evidence" value="ECO:0007669"/>
    <property type="project" value="InterPro"/>
</dbReference>
<dbReference type="EMBL" id="CP030840">
    <property type="protein sequence ID" value="AXC13059.1"/>
    <property type="molecule type" value="Genomic_DNA"/>
</dbReference>
<reference evidence="5 6" key="1">
    <citation type="journal article" date="2018" name="Front. Microbiol.">
        <title>Hydrolytic Capabilities as a Key to Environmental Success: Chitinolytic and Cellulolytic Acidobacteria From Acidic Sub-arctic Soils and Boreal Peatlands.</title>
        <authorList>
            <person name="Belova S.E."/>
            <person name="Ravin N.V."/>
            <person name="Pankratov T.A."/>
            <person name="Rakitin A.L."/>
            <person name="Ivanova A.A."/>
            <person name="Beletsky A.V."/>
            <person name="Mardanov A.V."/>
            <person name="Sinninghe Damste J.S."/>
            <person name="Dedysh S.N."/>
        </authorList>
    </citation>
    <scope>NUCLEOTIDE SEQUENCE [LARGE SCALE GENOMIC DNA]</scope>
    <source>
        <strain evidence="5 6">SBC82</strain>
    </source>
</reference>
<organism evidence="5 6">
    <name type="scientific">Acidisarcina polymorpha</name>
    <dbReference type="NCBI Taxonomy" id="2211140"/>
    <lineage>
        <taxon>Bacteria</taxon>
        <taxon>Pseudomonadati</taxon>
        <taxon>Acidobacteriota</taxon>
        <taxon>Terriglobia</taxon>
        <taxon>Terriglobales</taxon>
        <taxon>Acidobacteriaceae</taxon>
        <taxon>Acidisarcina</taxon>
    </lineage>
</organism>
<dbReference type="FunFam" id="3.40.50.300:FF:000133">
    <property type="entry name" value="Spermidine/putrescine import ATP-binding protein PotA"/>
    <property type="match status" value="1"/>
</dbReference>
<keyword evidence="2" id="KW-0547">Nucleotide-binding</keyword>
<dbReference type="InterPro" id="IPR017871">
    <property type="entry name" value="ABC_transporter-like_CS"/>
</dbReference>
<dbReference type="InterPro" id="IPR003439">
    <property type="entry name" value="ABC_transporter-like_ATP-bd"/>
</dbReference>
<dbReference type="Pfam" id="PF00005">
    <property type="entry name" value="ABC_tran"/>
    <property type="match status" value="1"/>
</dbReference>
<dbReference type="PANTHER" id="PTHR42781">
    <property type="entry name" value="SPERMIDINE/PUTRESCINE IMPORT ATP-BINDING PROTEIN POTA"/>
    <property type="match status" value="1"/>
</dbReference>
<dbReference type="PROSITE" id="PS00211">
    <property type="entry name" value="ABC_TRANSPORTER_1"/>
    <property type="match status" value="1"/>
</dbReference>
<dbReference type="InterPro" id="IPR013611">
    <property type="entry name" value="Transp-assoc_OB_typ2"/>
</dbReference>
<dbReference type="SUPFAM" id="SSF50331">
    <property type="entry name" value="MOP-like"/>
    <property type="match status" value="1"/>
</dbReference>
<dbReference type="GO" id="GO:0005524">
    <property type="term" value="F:ATP binding"/>
    <property type="evidence" value="ECO:0007669"/>
    <property type="project" value="UniProtKB-KW"/>
</dbReference>
<evidence type="ECO:0000313" key="5">
    <source>
        <dbReference type="EMBL" id="AXC13059.1"/>
    </source>
</evidence>
<dbReference type="Proteomes" id="UP000253606">
    <property type="component" value="Chromosome"/>
</dbReference>
<dbReference type="GO" id="GO:0022857">
    <property type="term" value="F:transmembrane transporter activity"/>
    <property type="evidence" value="ECO:0007669"/>
    <property type="project" value="InterPro"/>
</dbReference>
<evidence type="ECO:0000256" key="3">
    <source>
        <dbReference type="ARBA" id="ARBA00022840"/>
    </source>
</evidence>
<accession>A0A2Z5G1V0</accession>
<dbReference type="InterPro" id="IPR008995">
    <property type="entry name" value="Mo/tungstate-bd_C_term_dom"/>
</dbReference>
<keyword evidence="3 5" id="KW-0067">ATP-binding</keyword>
<gene>
    <name evidence="5" type="ORF">ACPOL_3780</name>
</gene>
<dbReference type="InterPro" id="IPR027417">
    <property type="entry name" value="P-loop_NTPase"/>
</dbReference>
<keyword evidence="6" id="KW-1185">Reference proteome</keyword>
<dbReference type="GO" id="GO:0015847">
    <property type="term" value="P:putrescine transport"/>
    <property type="evidence" value="ECO:0007669"/>
    <property type="project" value="UniProtKB-ARBA"/>
</dbReference>
<evidence type="ECO:0000259" key="4">
    <source>
        <dbReference type="PROSITE" id="PS50893"/>
    </source>
</evidence>
<dbReference type="SUPFAM" id="SSF52540">
    <property type="entry name" value="P-loop containing nucleoside triphosphate hydrolases"/>
    <property type="match status" value="1"/>
</dbReference>
<sequence length="354" mass="38879">MTPAPPFLQLRSVGKIFGKQTVLDSIDLNIESGEFLTILGESGSGKTTLLRILAGFEEPTSGDILLEGKSLLRSPAFRRPINTVFQNYALFPHLSVFDNVAYGLRVGGIAKPEIQERVQSALRLVKMGAFADRWPRQLSGGQKQRVALARALVNRPRALLLDEPLSALDANLRSEMQRELKLLQRELGITFLFVTHDQEEAMAMSDRIVLLYRGRIEQCAPPRDIYLRPRTSYVASFIGKSNLLRGRVVNGVANCGFITVPIDSPDGPIVLSLRPEAVKLEAEGVAANRIRFTATIELQQFQGANALLSLCCDDGTRLSAQTRSVLQADTSVPVGFTCDPQDFVRVEDTQGAAT</sequence>
<dbReference type="PANTHER" id="PTHR42781:SF4">
    <property type="entry name" value="SPERMIDINE_PUTRESCINE IMPORT ATP-BINDING PROTEIN POTA"/>
    <property type="match status" value="1"/>
</dbReference>
<keyword evidence="1" id="KW-0813">Transport</keyword>
<dbReference type="PROSITE" id="PS50893">
    <property type="entry name" value="ABC_TRANSPORTER_2"/>
    <property type="match status" value="1"/>
</dbReference>
<dbReference type="Pfam" id="PF08402">
    <property type="entry name" value="TOBE_2"/>
    <property type="match status" value="1"/>
</dbReference>
<dbReference type="RefSeq" id="WP_161557418.1">
    <property type="nucleotide sequence ID" value="NZ_CP030840.1"/>
</dbReference>
<feature type="domain" description="ABC transporter" evidence="4">
    <location>
        <begin position="8"/>
        <end position="238"/>
    </location>
</feature>
<evidence type="ECO:0000313" key="6">
    <source>
        <dbReference type="Proteomes" id="UP000253606"/>
    </source>
</evidence>
<evidence type="ECO:0000256" key="1">
    <source>
        <dbReference type="ARBA" id="ARBA00022448"/>
    </source>
</evidence>
<dbReference type="Gene3D" id="3.40.50.300">
    <property type="entry name" value="P-loop containing nucleotide triphosphate hydrolases"/>
    <property type="match status" value="1"/>
</dbReference>
<evidence type="ECO:0000256" key="2">
    <source>
        <dbReference type="ARBA" id="ARBA00022741"/>
    </source>
</evidence>
<dbReference type="SMART" id="SM00382">
    <property type="entry name" value="AAA"/>
    <property type="match status" value="1"/>
</dbReference>
<dbReference type="AlphaFoldDB" id="A0A2Z5G1V0"/>
<dbReference type="InterPro" id="IPR050093">
    <property type="entry name" value="ABC_SmlMolc_Importer"/>
</dbReference>
<dbReference type="KEGG" id="abas:ACPOL_3780"/>
<protein>
    <submittedName>
        <fullName evidence="5">Putrescine transport ATP-binding protein PotA</fullName>
    </submittedName>
</protein>
<proteinExistence type="predicted"/>
<dbReference type="GO" id="GO:0043190">
    <property type="term" value="C:ATP-binding cassette (ABC) transporter complex"/>
    <property type="evidence" value="ECO:0007669"/>
    <property type="project" value="InterPro"/>
</dbReference>
<name>A0A2Z5G1V0_9BACT</name>
<dbReference type="InterPro" id="IPR003593">
    <property type="entry name" value="AAA+_ATPase"/>
</dbReference>